<comment type="caution">
    <text evidence="2">Lacks conserved residue(s) required for the propagation of feature annotation.</text>
</comment>
<sequence>MAREANVGVGTVYRRFPDRQALYYELFHDRVDAVVALAEEALAVEDPWLGLCQFMERDFELQVTDRGLREFLLGRADSIALRRLAGVRITPLVVALVERASAAGRLRPDVGNGDIAMILTMVGVLMDASIDVAPDLWRRYLAMLLDGIQLGSRRDELPGASPERATVEQVLAGWVPPPRGQGRPRETDPSSDAGLESDAG</sequence>
<evidence type="ECO:0000313" key="5">
    <source>
        <dbReference type="EMBL" id="CAA9568421.1"/>
    </source>
</evidence>
<feature type="region of interest" description="Disordered" evidence="3">
    <location>
        <begin position="155"/>
        <end position="200"/>
    </location>
</feature>
<dbReference type="SUPFAM" id="SSF48498">
    <property type="entry name" value="Tetracyclin repressor-like, C-terminal domain"/>
    <property type="match status" value="1"/>
</dbReference>
<gene>
    <name evidence="5" type="ORF">AVDCRST_MAG33-2275</name>
</gene>
<name>A0A6J4V423_9BACT</name>
<dbReference type="AlphaFoldDB" id="A0A6J4V423"/>
<dbReference type="PROSITE" id="PS50977">
    <property type="entry name" value="HTH_TETR_2"/>
    <property type="match status" value="1"/>
</dbReference>
<protein>
    <submittedName>
        <fullName evidence="5">Transcriptional regulator, AcrR family</fullName>
    </submittedName>
</protein>
<dbReference type="InterPro" id="IPR049445">
    <property type="entry name" value="TetR_SbtR-like_C"/>
</dbReference>
<accession>A0A6J4V423</accession>
<organism evidence="5">
    <name type="scientific">uncultured Thermomicrobiales bacterium</name>
    <dbReference type="NCBI Taxonomy" id="1645740"/>
    <lineage>
        <taxon>Bacteria</taxon>
        <taxon>Pseudomonadati</taxon>
        <taxon>Thermomicrobiota</taxon>
        <taxon>Thermomicrobia</taxon>
        <taxon>Thermomicrobiales</taxon>
        <taxon>environmental samples</taxon>
    </lineage>
</organism>
<proteinExistence type="predicted"/>
<dbReference type="Pfam" id="PF21597">
    <property type="entry name" value="TetR_C_43"/>
    <property type="match status" value="1"/>
</dbReference>
<dbReference type="InterPro" id="IPR001647">
    <property type="entry name" value="HTH_TetR"/>
</dbReference>
<dbReference type="Gene3D" id="1.10.357.10">
    <property type="entry name" value="Tetracycline Repressor, domain 2"/>
    <property type="match status" value="1"/>
</dbReference>
<keyword evidence="1 2" id="KW-0238">DNA-binding</keyword>
<dbReference type="SUPFAM" id="SSF46689">
    <property type="entry name" value="Homeodomain-like"/>
    <property type="match status" value="1"/>
</dbReference>
<evidence type="ECO:0000256" key="2">
    <source>
        <dbReference type="PROSITE-ProRule" id="PRU00335"/>
    </source>
</evidence>
<reference evidence="5" key="1">
    <citation type="submission" date="2020-02" db="EMBL/GenBank/DDBJ databases">
        <authorList>
            <person name="Meier V. D."/>
        </authorList>
    </citation>
    <scope>NUCLEOTIDE SEQUENCE</scope>
    <source>
        <strain evidence="5">AVDCRST_MAG33</strain>
    </source>
</reference>
<dbReference type="GO" id="GO:0003677">
    <property type="term" value="F:DNA binding"/>
    <property type="evidence" value="ECO:0007669"/>
    <property type="project" value="UniProtKB-UniRule"/>
</dbReference>
<evidence type="ECO:0000256" key="3">
    <source>
        <dbReference type="SAM" id="MobiDB-lite"/>
    </source>
</evidence>
<dbReference type="EMBL" id="CADCWK010000259">
    <property type="protein sequence ID" value="CAA9568421.1"/>
    <property type="molecule type" value="Genomic_DNA"/>
</dbReference>
<feature type="domain" description="HTH tetR-type" evidence="4">
    <location>
        <begin position="1"/>
        <end position="34"/>
    </location>
</feature>
<dbReference type="InterPro" id="IPR036271">
    <property type="entry name" value="Tet_transcr_reg_TetR-rel_C_sf"/>
</dbReference>
<evidence type="ECO:0000259" key="4">
    <source>
        <dbReference type="PROSITE" id="PS50977"/>
    </source>
</evidence>
<evidence type="ECO:0000256" key="1">
    <source>
        <dbReference type="ARBA" id="ARBA00023125"/>
    </source>
</evidence>
<dbReference type="InterPro" id="IPR009057">
    <property type="entry name" value="Homeodomain-like_sf"/>
</dbReference>